<proteinExistence type="predicted"/>
<accession>A0A454C9C3</accession>
<keyword evidence="1" id="KW-1133">Transmembrane helix</keyword>
<dbReference type="OrthoDB" id="397115at2"/>
<reference evidence="2 3" key="2">
    <citation type="submission" date="2018-10" db="EMBL/GenBank/DDBJ databases">
        <title>Detection and isolation of Mycoplasma hominis as a predominant microorganism from pelvic cavity of patient with salpingitis and tubo-ovarian abscess.</title>
        <authorList>
            <person name="Guschin A.E."/>
            <person name="Khayrullina G.A."/>
            <person name="Rakovskaya I.V."/>
            <person name="Shelenkov A.A."/>
            <person name="Shagin D.A."/>
        </authorList>
    </citation>
    <scope>NUCLEOTIDE SEQUENCE [LARGE SCALE GENOMIC DNA]</scope>
    <source>
        <strain evidence="3">TOA</strain>
    </source>
</reference>
<dbReference type="EMBL" id="CP033021">
    <property type="protein sequence ID" value="AYN65268.1"/>
    <property type="molecule type" value="Genomic_DNA"/>
</dbReference>
<keyword evidence="1" id="KW-0472">Membrane</keyword>
<reference evidence="2 3" key="1">
    <citation type="submission" date="2014-08" db="EMBL/GenBank/DDBJ databases">
        <authorList>
            <person name="Kuleshov K."/>
            <person name="Dedkov V."/>
            <person name="Markelov M."/>
            <person name="Pimkina E."/>
        </authorList>
    </citation>
    <scope>NUCLEOTIDE SEQUENCE [LARGE SCALE GENOMIC DNA]</scope>
    <source>
        <strain evidence="3">TOA</strain>
    </source>
</reference>
<dbReference type="AlphaFoldDB" id="A0A454C9C3"/>
<evidence type="ECO:0000313" key="2">
    <source>
        <dbReference type="EMBL" id="AYN65268.1"/>
    </source>
</evidence>
<feature type="transmembrane region" description="Helical" evidence="1">
    <location>
        <begin position="31"/>
        <end position="54"/>
    </location>
</feature>
<dbReference type="Proteomes" id="UP000029712">
    <property type="component" value="Chromosome"/>
</dbReference>
<gene>
    <name evidence="2" type="ORF">KN71_000925</name>
</gene>
<dbReference type="RefSeq" id="WP_036438932.1">
    <property type="nucleotide sequence ID" value="NZ_CP033021.1"/>
</dbReference>
<name>A0A454C9C3_METHO</name>
<organism evidence="2 3">
    <name type="scientific">Metamycoplasma hominis</name>
    <name type="common">Mycoplasma hominis</name>
    <dbReference type="NCBI Taxonomy" id="2098"/>
    <lineage>
        <taxon>Bacteria</taxon>
        <taxon>Bacillati</taxon>
        <taxon>Mycoplasmatota</taxon>
        <taxon>Mycoplasmoidales</taxon>
        <taxon>Metamycoplasmataceae</taxon>
        <taxon>Metamycoplasma</taxon>
    </lineage>
</organism>
<feature type="transmembrane region" description="Helical" evidence="1">
    <location>
        <begin position="120"/>
        <end position="150"/>
    </location>
</feature>
<feature type="transmembrane region" description="Helical" evidence="1">
    <location>
        <begin position="85"/>
        <end position="108"/>
    </location>
</feature>
<keyword evidence="1" id="KW-0812">Transmembrane</keyword>
<protein>
    <submittedName>
        <fullName evidence="2">Uncharacterized protein</fullName>
    </submittedName>
</protein>
<evidence type="ECO:0000256" key="1">
    <source>
        <dbReference type="SAM" id="Phobius"/>
    </source>
</evidence>
<evidence type="ECO:0000313" key="3">
    <source>
        <dbReference type="Proteomes" id="UP000029712"/>
    </source>
</evidence>
<sequence>MNNQTSLKQHIFTFFSQNPPASSIKNGDQKLWIPALVCIILILFSLYLAIKFFVNFKRSIAKTKSILKDDLVSAYIQGFNIKSSAVFNFILANIISLVSIIISIISIVKHFSASSTLGKSSFLALFIAVIALSIVLIISINLSLLAIYFVSFKEAKFVNKKNLEDELISLKYKKSKELNDLNAPENIKLDIKAMESHNPLAPRVLAKFIDFYNKMSSIELFKRYKNYLNQTFKIRYFNESLEVIEGKNEMEDNLEKYLDNINNKDPESQKNSLILKEIAWMNDMDKKVKIIREADKNITMSKKEFQEKYDEYVYLQRSQDPAYQQTQKNTWLTYRDSDIEDLFYNTNTSVIYTIDNGKTILEKPMNEFLNEYGQYLETKFFASIKENEELK</sequence>